<keyword evidence="6" id="KW-0496">Mitochondrion</keyword>
<comment type="subunit">
    <text evidence="3">Interacts with RIP1.</text>
</comment>
<keyword evidence="5" id="KW-0809">Transit peptide</keyword>
<comment type="similarity">
    <text evidence="2">Belongs to the complex I LYR family. MZM1 subfamily.</text>
</comment>
<dbReference type="PANTHER" id="PTHR46749">
    <property type="entry name" value="COMPLEX III ASSEMBLY FACTOR LYRM7"/>
    <property type="match status" value="1"/>
</dbReference>
<gene>
    <name evidence="10" type="primary">MZM1</name>
    <name evidence="10" type="ORF">Q9L58_002643</name>
</gene>
<protein>
    <recommendedName>
        <fullName evidence="4">Mitochondrial zinc maintenance protein 1, mitochondrial</fullName>
    </recommendedName>
</protein>
<evidence type="ECO:0000256" key="3">
    <source>
        <dbReference type="ARBA" id="ARBA00011589"/>
    </source>
</evidence>
<evidence type="ECO:0000256" key="8">
    <source>
        <dbReference type="ARBA" id="ARBA00025268"/>
    </source>
</evidence>
<evidence type="ECO:0000313" key="10">
    <source>
        <dbReference type="EMBL" id="KAL0638338.1"/>
    </source>
</evidence>
<dbReference type="Proteomes" id="UP001447188">
    <property type="component" value="Unassembled WGS sequence"/>
</dbReference>
<keyword evidence="7" id="KW-0143">Chaperone</keyword>
<evidence type="ECO:0000256" key="9">
    <source>
        <dbReference type="SAM" id="MobiDB-lite"/>
    </source>
</evidence>
<dbReference type="InterPro" id="IPR050435">
    <property type="entry name" value="MZM1/LYRM7"/>
</dbReference>
<dbReference type="PANTHER" id="PTHR46749:SF1">
    <property type="entry name" value="COMPLEX III ASSEMBLY FACTOR LYRM7"/>
    <property type="match status" value="1"/>
</dbReference>
<evidence type="ECO:0000256" key="1">
    <source>
        <dbReference type="ARBA" id="ARBA00004305"/>
    </source>
</evidence>
<feature type="compositionally biased region" description="Basic and acidic residues" evidence="9">
    <location>
        <begin position="83"/>
        <end position="94"/>
    </location>
</feature>
<evidence type="ECO:0000256" key="5">
    <source>
        <dbReference type="ARBA" id="ARBA00022946"/>
    </source>
</evidence>
<keyword evidence="11" id="KW-1185">Reference proteome</keyword>
<comment type="subcellular location">
    <subcellularLocation>
        <location evidence="1">Mitochondrion matrix</location>
    </subcellularLocation>
</comment>
<evidence type="ECO:0000256" key="6">
    <source>
        <dbReference type="ARBA" id="ARBA00023128"/>
    </source>
</evidence>
<dbReference type="InterPro" id="IPR045298">
    <property type="entry name" value="Complex1_LYR_LYRM7"/>
</dbReference>
<sequence length="112" mass="12144">MALAAYRGLLRAARTAFQGDNYVLNAALTEARRGFEVNRDLDIAGQETQVLIKNAQEVAKMLRTNVVQGKLNDSGRYKLRIHDGIERGDNESTKIPKSTFGGGTGTDGCCSP</sequence>
<evidence type="ECO:0000256" key="2">
    <source>
        <dbReference type="ARBA" id="ARBA00009949"/>
    </source>
</evidence>
<comment type="function">
    <text evidence="8">Assembly factor required for Rieske Fe-S protein RIP1 incorporation into the cytochrome b-c1 (CIII) complex. Functions as a chaperone, binding to this subunit within the mitochondrial matrix and stabilizing it prior to its translocation and insertion into the late CIII dimeric intermediate within the mitochondrial inner membrane. Modulates the mitochondrial matrix zinc pool.</text>
</comment>
<dbReference type="CDD" id="cd20267">
    <property type="entry name" value="Complex1_LYR_LYRM7"/>
    <property type="match status" value="1"/>
</dbReference>
<feature type="region of interest" description="Disordered" evidence="9">
    <location>
        <begin position="83"/>
        <end position="112"/>
    </location>
</feature>
<comment type="caution">
    <text evidence="10">The sequence shown here is derived from an EMBL/GenBank/DDBJ whole genome shotgun (WGS) entry which is preliminary data.</text>
</comment>
<organism evidence="10 11">
    <name type="scientific">Discina gigas</name>
    <dbReference type="NCBI Taxonomy" id="1032678"/>
    <lineage>
        <taxon>Eukaryota</taxon>
        <taxon>Fungi</taxon>
        <taxon>Dikarya</taxon>
        <taxon>Ascomycota</taxon>
        <taxon>Pezizomycotina</taxon>
        <taxon>Pezizomycetes</taxon>
        <taxon>Pezizales</taxon>
        <taxon>Discinaceae</taxon>
        <taxon>Discina</taxon>
    </lineage>
</organism>
<accession>A0ABR3GQY6</accession>
<reference evidence="10 11" key="1">
    <citation type="submission" date="2024-02" db="EMBL/GenBank/DDBJ databases">
        <title>Discinaceae phylogenomics.</title>
        <authorList>
            <person name="Dirks A.C."/>
            <person name="James T.Y."/>
        </authorList>
    </citation>
    <scope>NUCLEOTIDE SEQUENCE [LARGE SCALE GENOMIC DNA]</scope>
    <source>
        <strain evidence="10 11">ACD0624</strain>
    </source>
</reference>
<dbReference type="EMBL" id="JBBBZM010000023">
    <property type="protein sequence ID" value="KAL0638338.1"/>
    <property type="molecule type" value="Genomic_DNA"/>
</dbReference>
<proteinExistence type="inferred from homology"/>
<evidence type="ECO:0000256" key="7">
    <source>
        <dbReference type="ARBA" id="ARBA00023186"/>
    </source>
</evidence>
<name>A0ABR3GQY6_9PEZI</name>
<evidence type="ECO:0000256" key="4">
    <source>
        <dbReference type="ARBA" id="ARBA00015108"/>
    </source>
</evidence>
<evidence type="ECO:0000313" key="11">
    <source>
        <dbReference type="Proteomes" id="UP001447188"/>
    </source>
</evidence>